<proteinExistence type="predicted"/>
<dbReference type="EMBL" id="RQTE01000002">
    <property type="protein sequence ID" value="RZI04969.1"/>
    <property type="molecule type" value="Genomic_DNA"/>
</dbReference>
<dbReference type="Proteomes" id="UP000293854">
    <property type="component" value="Unassembled WGS sequence"/>
</dbReference>
<gene>
    <name evidence="2" type="ORF">EIG99_00210</name>
</gene>
<comment type="caution">
    <text evidence="2">The sequence shown here is derived from an EMBL/GenBank/DDBJ whole genome shotgun (WGS) entry which is preliminary data.</text>
</comment>
<name>A0A4V2DWV1_9STAP</name>
<protein>
    <recommendedName>
        <fullName evidence="4">Lipoprotein</fullName>
    </recommendedName>
</protein>
<evidence type="ECO:0000256" key="1">
    <source>
        <dbReference type="SAM" id="SignalP"/>
    </source>
</evidence>
<evidence type="ECO:0000313" key="3">
    <source>
        <dbReference type="Proteomes" id="UP000293854"/>
    </source>
</evidence>
<feature type="chain" id="PRO_5038689416" description="Lipoprotein" evidence="1">
    <location>
        <begin position="20"/>
        <end position="181"/>
    </location>
</feature>
<organism evidence="2 3">
    <name type="scientific">Staphylococcus condimenti</name>
    <dbReference type="NCBI Taxonomy" id="70255"/>
    <lineage>
        <taxon>Bacteria</taxon>
        <taxon>Bacillati</taxon>
        <taxon>Bacillota</taxon>
        <taxon>Bacilli</taxon>
        <taxon>Bacillales</taxon>
        <taxon>Staphylococcaceae</taxon>
        <taxon>Staphylococcus</taxon>
    </lineage>
</organism>
<accession>A0A4V2DWV1</accession>
<feature type="signal peptide" evidence="1">
    <location>
        <begin position="1"/>
        <end position="19"/>
    </location>
</feature>
<dbReference type="AlphaFoldDB" id="A0A4V2DWV1"/>
<keyword evidence="1" id="KW-0732">Signal</keyword>
<sequence length="181" mass="19341">MMFKYVAAGVLASTLVVTASGQDEKGEKTSENGNLLQAVTQGNVAEAGAVSTTAYQKETAKVWLTGLPDYQNKNVPDGFEINVRDVSGQAVNPNMPAESAKYPQGTKELYGSANAQGHVVYKENGDGTVSIYDVPMHFTGHDWNSAGFNKSETQRIIDNPKVVTPYNGDEATISAYASTVK</sequence>
<evidence type="ECO:0008006" key="4">
    <source>
        <dbReference type="Google" id="ProtNLM"/>
    </source>
</evidence>
<evidence type="ECO:0000313" key="2">
    <source>
        <dbReference type="EMBL" id="RZI04969.1"/>
    </source>
</evidence>
<reference evidence="2 3" key="1">
    <citation type="submission" date="2018-11" db="EMBL/GenBank/DDBJ databases">
        <title>Genomic profiling of Staphylococcus species from a Poultry farm system in KwaZulu-Natal, South Africa.</title>
        <authorList>
            <person name="Amoako D.G."/>
            <person name="Somboro A.M."/>
            <person name="Abia A.L.K."/>
            <person name="Bester L.A."/>
            <person name="Essack S.Y."/>
        </authorList>
    </citation>
    <scope>NUCLEOTIDE SEQUENCE [LARGE SCALE GENOMIC DNA]</scope>
    <source>
        <strain evidence="2 3">SA11</strain>
    </source>
</reference>